<evidence type="ECO:0000256" key="2">
    <source>
        <dbReference type="ARBA" id="ARBA00022490"/>
    </source>
</evidence>
<dbReference type="CDD" id="cd00959">
    <property type="entry name" value="DeoC"/>
    <property type="match status" value="1"/>
</dbReference>
<dbReference type="SMART" id="SM01133">
    <property type="entry name" value="DeoC"/>
    <property type="match status" value="1"/>
</dbReference>
<accession>A0A5N1J061</accession>
<sequence length="217" mass="23584">MTLNLASYIDHTLLRPDATQEQVQKLCEEARAYNFAAVCVPPCYVKTAKEALGETPVKIASVIGFPLGYSLTDVKFFETHKALAHGANEIDMVINVAAFKSGHYAEVQEEIEQLSTLCHFKNAVLKVIVETALLTPEELVRICKMCAEANVDYVKTSTGFSSRGASVEDIRIMRETLPENIKIKASGGIKTKEFALELIVAGADRLGTSSGVALMAT</sequence>
<dbReference type="SUPFAM" id="SSF51569">
    <property type="entry name" value="Aldolase"/>
    <property type="match status" value="1"/>
</dbReference>
<dbReference type="EMBL" id="VTWT01000005">
    <property type="protein sequence ID" value="KAA9333732.1"/>
    <property type="molecule type" value="Genomic_DNA"/>
</dbReference>
<dbReference type="InterPro" id="IPR028581">
    <property type="entry name" value="DeoC_typeI"/>
</dbReference>
<keyword evidence="2 7" id="KW-0963">Cytoplasm</keyword>
<dbReference type="HAMAP" id="MF_00114">
    <property type="entry name" value="DeoC_type1"/>
    <property type="match status" value="1"/>
</dbReference>
<proteinExistence type="inferred from homology"/>
<keyword evidence="4 7" id="KW-0704">Schiff base</keyword>
<evidence type="ECO:0000256" key="6">
    <source>
        <dbReference type="ARBA" id="ARBA00056337"/>
    </source>
</evidence>
<comment type="function">
    <text evidence="6 7">Catalyzes a reversible aldol reaction between acetaldehyde and D-glyceraldehyde 3-phosphate to generate 2-deoxy-D-ribose 5-phosphate.</text>
</comment>
<dbReference type="GO" id="GO:0005737">
    <property type="term" value="C:cytoplasm"/>
    <property type="evidence" value="ECO:0007669"/>
    <property type="project" value="UniProtKB-SubCell"/>
</dbReference>
<comment type="subcellular location">
    <subcellularLocation>
        <location evidence="7">Cytoplasm</location>
    </subcellularLocation>
</comment>
<evidence type="ECO:0000256" key="4">
    <source>
        <dbReference type="ARBA" id="ARBA00023270"/>
    </source>
</evidence>
<dbReference type="GO" id="GO:0004139">
    <property type="term" value="F:deoxyribose-phosphate aldolase activity"/>
    <property type="evidence" value="ECO:0007669"/>
    <property type="project" value="UniProtKB-UniRule"/>
</dbReference>
<keyword evidence="3 7" id="KW-0456">Lyase</keyword>
<dbReference type="GO" id="GO:0016052">
    <property type="term" value="P:carbohydrate catabolic process"/>
    <property type="evidence" value="ECO:0007669"/>
    <property type="project" value="TreeGrafter"/>
</dbReference>
<dbReference type="Proteomes" id="UP000326570">
    <property type="component" value="Unassembled WGS sequence"/>
</dbReference>
<dbReference type="NCBIfam" id="TIGR00126">
    <property type="entry name" value="deoC"/>
    <property type="match status" value="1"/>
</dbReference>
<dbReference type="InterPro" id="IPR002915">
    <property type="entry name" value="DeoC/FbaB/LacD_aldolase"/>
</dbReference>
<dbReference type="Gene3D" id="3.20.20.70">
    <property type="entry name" value="Aldolase class I"/>
    <property type="match status" value="1"/>
</dbReference>
<dbReference type="PANTHER" id="PTHR10889:SF1">
    <property type="entry name" value="DEOXYRIBOSE-PHOSPHATE ALDOLASE"/>
    <property type="match status" value="1"/>
</dbReference>
<comment type="pathway">
    <text evidence="7">Carbohydrate degradation; 2-deoxy-D-ribose 1-phosphate degradation; D-glyceraldehyde 3-phosphate and acetaldehyde from 2-deoxy-alpha-D-ribose 1-phosphate: step 2/2.</text>
</comment>
<evidence type="ECO:0000256" key="1">
    <source>
        <dbReference type="ARBA" id="ARBA00010936"/>
    </source>
</evidence>
<evidence type="ECO:0000313" key="9">
    <source>
        <dbReference type="Proteomes" id="UP000326570"/>
    </source>
</evidence>
<feature type="active site" description="Proton donor/acceptor" evidence="7">
    <location>
        <position position="91"/>
    </location>
</feature>
<dbReference type="EC" id="4.1.2.4" evidence="7"/>
<dbReference type="AlphaFoldDB" id="A0A5N1J061"/>
<feature type="active site" description="Proton donor/acceptor" evidence="7">
    <location>
        <position position="184"/>
    </location>
</feature>
<dbReference type="FunFam" id="3.20.20.70:FF:000044">
    <property type="entry name" value="Deoxyribose-phosphate aldolase"/>
    <property type="match status" value="1"/>
</dbReference>
<dbReference type="InterPro" id="IPR011343">
    <property type="entry name" value="DeoC"/>
</dbReference>
<evidence type="ECO:0000256" key="5">
    <source>
        <dbReference type="ARBA" id="ARBA00048791"/>
    </source>
</evidence>
<comment type="similarity">
    <text evidence="1 7">Belongs to the DeoC/FbaB aldolase family. DeoC type 1 subfamily.</text>
</comment>
<comment type="catalytic activity">
    <reaction evidence="5 7">
        <text>2-deoxy-D-ribose 5-phosphate = D-glyceraldehyde 3-phosphate + acetaldehyde</text>
        <dbReference type="Rhea" id="RHEA:12821"/>
        <dbReference type="ChEBI" id="CHEBI:15343"/>
        <dbReference type="ChEBI" id="CHEBI:59776"/>
        <dbReference type="ChEBI" id="CHEBI:62877"/>
        <dbReference type="EC" id="4.1.2.4"/>
    </reaction>
</comment>
<evidence type="ECO:0000313" key="8">
    <source>
        <dbReference type="EMBL" id="KAA9333732.1"/>
    </source>
</evidence>
<dbReference type="RefSeq" id="WP_150903898.1">
    <property type="nucleotide sequence ID" value="NZ_VTWT01000005.1"/>
</dbReference>
<keyword evidence="9" id="KW-1185">Reference proteome</keyword>
<comment type="caution">
    <text evidence="8">The sequence shown here is derived from an EMBL/GenBank/DDBJ whole genome shotgun (WGS) entry which is preliminary data.</text>
</comment>
<dbReference type="PIRSF" id="PIRSF001357">
    <property type="entry name" value="DeoC"/>
    <property type="match status" value="1"/>
</dbReference>
<evidence type="ECO:0000256" key="3">
    <source>
        <dbReference type="ARBA" id="ARBA00023239"/>
    </source>
</evidence>
<dbReference type="InterPro" id="IPR013785">
    <property type="entry name" value="Aldolase_TIM"/>
</dbReference>
<protein>
    <recommendedName>
        <fullName evidence="7">Deoxyribose-phosphate aldolase</fullName>
        <shortName evidence="7">DERA</shortName>
        <ecNumber evidence="7">4.1.2.4</ecNumber>
    </recommendedName>
    <alternativeName>
        <fullName evidence="7">2-deoxy-D-ribose 5-phosphate aldolase</fullName>
    </alternativeName>
    <alternativeName>
        <fullName evidence="7">Phosphodeoxyriboaldolase</fullName>
        <shortName evidence="7">Deoxyriboaldolase</shortName>
    </alternativeName>
</protein>
<gene>
    <name evidence="7 8" type="primary">deoC</name>
    <name evidence="8" type="ORF">F0P94_10820</name>
</gene>
<dbReference type="PANTHER" id="PTHR10889">
    <property type="entry name" value="DEOXYRIBOSE-PHOSPHATE ALDOLASE"/>
    <property type="match status" value="1"/>
</dbReference>
<feature type="active site" description="Schiff-base intermediate with acetaldehyde" evidence="7">
    <location>
        <position position="155"/>
    </location>
</feature>
<reference evidence="8 9" key="1">
    <citation type="submission" date="2019-09" db="EMBL/GenBank/DDBJ databases">
        <title>Genome sequence of Adhaeribacter sp. M2.</title>
        <authorList>
            <person name="Srinivasan S."/>
        </authorList>
    </citation>
    <scope>NUCLEOTIDE SEQUENCE [LARGE SCALE GENOMIC DNA]</scope>
    <source>
        <strain evidence="8 9">M2</strain>
    </source>
</reference>
<name>A0A5N1J061_9BACT</name>
<dbReference type="Pfam" id="PF01791">
    <property type="entry name" value="DeoC"/>
    <property type="match status" value="1"/>
</dbReference>
<evidence type="ECO:0000256" key="7">
    <source>
        <dbReference type="HAMAP-Rule" id="MF_00114"/>
    </source>
</evidence>
<dbReference type="GO" id="GO:0009264">
    <property type="term" value="P:deoxyribonucleotide catabolic process"/>
    <property type="evidence" value="ECO:0007669"/>
    <property type="project" value="UniProtKB-UniRule"/>
</dbReference>
<dbReference type="UniPathway" id="UPA00002">
    <property type="reaction ID" value="UER00468"/>
</dbReference>
<organism evidence="8 9">
    <name type="scientific">Adhaeribacter soli</name>
    <dbReference type="NCBI Taxonomy" id="2607655"/>
    <lineage>
        <taxon>Bacteria</taxon>
        <taxon>Pseudomonadati</taxon>
        <taxon>Bacteroidota</taxon>
        <taxon>Cytophagia</taxon>
        <taxon>Cytophagales</taxon>
        <taxon>Hymenobacteraceae</taxon>
        <taxon>Adhaeribacter</taxon>
    </lineage>
</organism>
<dbReference type="GO" id="GO:0006018">
    <property type="term" value="P:2-deoxyribose 1-phosphate catabolic process"/>
    <property type="evidence" value="ECO:0007669"/>
    <property type="project" value="UniProtKB-UniRule"/>
</dbReference>